<sequence length="67" mass="6943">MCWSPEPLPAASRPAESAIGVLAAFARAGVAVPGRVSVVGYDDTPSRLSCFNSPRSVKAPGSRWGMP</sequence>
<dbReference type="Proteomes" id="UP000004184">
    <property type="component" value="Unassembled WGS sequence"/>
</dbReference>
<keyword evidence="6" id="KW-1185">Reference proteome</keyword>
<keyword evidence="1" id="KW-0805">Transcription regulation</keyword>
<keyword evidence="3" id="KW-0804">Transcription</keyword>
<dbReference type="AlphaFoldDB" id="D9XBM5"/>
<reference evidence="6" key="1">
    <citation type="submission" date="2009-02" db="EMBL/GenBank/DDBJ databases">
        <title>Annotation of Streptomyces viridochromogenes strain DSM 40736.</title>
        <authorList>
            <consortium name="The Broad Institute Genome Sequencing Platform"/>
            <consortium name="Broad Institute Microbial Sequencing Center"/>
            <person name="Fischbach M."/>
            <person name="Godfrey P."/>
            <person name="Ward D."/>
            <person name="Young S."/>
            <person name="Zeng Q."/>
            <person name="Koehrsen M."/>
            <person name="Alvarado L."/>
            <person name="Berlin A.M."/>
            <person name="Bochicchio J."/>
            <person name="Borenstein D."/>
            <person name="Chapman S.B."/>
            <person name="Chen Z."/>
            <person name="Engels R."/>
            <person name="Freedman E."/>
            <person name="Gellesch M."/>
            <person name="Goldberg J."/>
            <person name="Griggs A."/>
            <person name="Gujja S."/>
            <person name="Heilman E.R."/>
            <person name="Heiman D.I."/>
            <person name="Hepburn T.A."/>
            <person name="Howarth C."/>
            <person name="Jen D."/>
            <person name="Larson L."/>
            <person name="Lewis B."/>
            <person name="Mehta T."/>
            <person name="Park D."/>
            <person name="Pearson M."/>
            <person name="Richards J."/>
            <person name="Roberts A."/>
            <person name="Saif S."/>
            <person name="Shea T.D."/>
            <person name="Shenoy N."/>
            <person name="Sisk P."/>
            <person name="Stolte C."/>
            <person name="Sykes S.N."/>
            <person name="Thomson T."/>
            <person name="Walk T."/>
            <person name="White J."/>
            <person name="Yandava C."/>
            <person name="Straight P."/>
            <person name="Clardy J."/>
            <person name="Hung D."/>
            <person name="Kolter R."/>
            <person name="Mekalanos J."/>
            <person name="Walker S."/>
            <person name="Walsh C.T."/>
            <person name="Wieland-Brown L.C."/>
            <person name="Haas B."/>
            <person name="Nusbaum C."/>
            <person name="Birren B."/>
        </authorList>
    </citation>
    <scope>NUCLEOTIDE SEQUENCE [LARGE SCALE GENOMIC DNA]</scope>
    <source>
        <strain evidence="6">DSM 40736 / JCM 4977 / BCRC 1201 / Tue 494</strain>
    </source>
</reference>
<dbReference type="HOGENOM" id="CLU_2810802_0_0_11"/>
<dbReference type="InterPro" id="IPR046335">
    <property type="entry name" value="LacI/GalR-like_sensor"/>
</dbReference>
<dbReference type="STRING" id="591159.SSQG_07096"/>
<evidence type="ECO:0000256" key="1">
    <source>
        <dbReference type="ARBA" id="ARBA00023015"/>
    </source>
</evidence>
<dbReference type="GO" id="GO:0003677">
    <property type="term" value="F:DNA binding"/>
    <property type="evidence" value="ECO:0007669"/>
    <property type="project" value="UniProtKB-KW"/>
</dbReference>
<organism evidence="5 6">
    <name type="scientific">Streptomyces viridochromogenes (strain DSM 40736 / JCM 4977 / BCRC 1201 / Tue 494)</name>
    <dbReference type="NCBI Taxonomy" id="591159"/>
    <lineage>
        <taxon>Bacteria</taxon>
        <taxon>Bacillati</taxon>
        <taxon>Actinomycetota</taxon>
        <taxon>Actinomycetes</taxon>
        <taxon>Kitasatosporales</taxon>
        <taxon>Streptomycetaceae</taxon>
        <taxon>Streptomyces</taxon>
    </lineage>
</organism>
<evidence type="ECO:0000313" key="6">
    <source>
        <dbReference type="Proteomes" id="UP000004184"/>
    </source>
</evidence>
<dbReference type="Gene3D" id="3.40.50.2300">
    <property type="match status" value="1"/>
</dbReference>
<dbReference type="SUPFAM" id="SSF53822">
    <property type="entry name" value="Periplasmic binding protein-like I"/>
    <property type="match status" value="1"/>
</dbReference>
<evidence type="ECO:0000259" key="4">
    <source>
        <dbReference type="Pfam" id="PF13377"/>
    </source>
</evidence>
<accession>D9XBM5</accession>
<evidence type="ECO:0000256" key="3">
    <source>
        <dbReference type="ARBA" id="ARBA00023163"/>
    </source>
</evidence>
<proteinExistence type="predicted"/>
<gene>
    <name evidence="5" type="ORF">SSQG_07096</name>
</gene>
<protein>
    <submittedName>
        <fullName evidence="5">Predicted protein</fullName>
    </submittedName>
</protein>
<dbReference type="EMBL" id="GG657757">
    <property type="protein sequence ID" value="EFL36578.1"/>
    <property type="molecule type" value="Genomic_DNA"/>
</dbReference>
<evidence type="ECO:0000313" key="5">
    <source>
        <dbReference type="EMBL" id="EFL36578.1"/>
    </source>
</evidence>
<name>D9XBM5_STRVT</name>
<dbReference type="InterPro" id="IPR028082">
    <property type="entry name" value="Peripla_BP_I"/>
</dbReference>
<keyword evidence="2" id="KW-0238">DNA-binding</keyword>
<evidence type="ECO:0000256" key="2">
    <source>
        <dbReference type="ARBA" id="ARBA00023125"/>
    </source>
</evidence>
<dbReference type="RefSeq" id="WP_003994731.1">
    <property type="nucleotide sequence ID" value="NZ_GG657757.1"/>
</dbReference>
<feature type="domain" description="Transcriptional regulator LacI/GalR-like sensor" evidence="4">
    <location>
        <begin position="16"/>
        <end position="46"/>
    </location>
</feature>
<dbReference type="Pfam" id="PF13377">
    <property type="entry name" value="Peripla_BP_3"/>
    <property type="match status" value="1"/>
</dbReference>